<evidence type="ECO:0000259" key="1">
    <source>
        <dbReference type="Pfam" id="PF01909"/>
    </source>
</evidence>
<reference evidence="3" key="1">
    <citation type="submission" date="2018-12" db="EMBL/GenBank/DDBJ databases">
        <title>Complete genome sequence of an uncultured bacterium of the candidate phylum Bipolaricaulota.</title>
        <authorList>
            <person name="Kadnikov V.V."/>
            <person name="Mardanov A.V."/>
            <person name="Beletsky A.V."/>
            <person name="Frank Y.A."/>
            <person name="Karnachuk O.V."/>
            <person name="Ravin N.V."/>
        </authorList>
    </citation>
    <scope>NUCLEOTIDE SEQUENCE [LARGE SCALE GENOMIC DNA]</scope>
</reference>
<accession>A0A410FTN6</accession>
<dbReference type="GO" id="GO:0016779">
    <property type="term" value="F:nucleotidyltransferase activity"/>
    <property type="evidence" value="ECO:0007669"/>
    <property type="project" value="InterPro"/>
</dbReference>
<name>A0A410FTN6_BIPS1</name>
<dbReference type="CDD" id="cd05403">
    <property type="entry name" value="NT_KNTase_like"/>
    <property type="match status" value="1"/>
</dbReference>
<dbReference type="KEGG" id="bih:BIP78_0586"/>
<proteinExistence type="predicted"/>
<dbReference type="Proteomes" id="UP000287233">
    <property type="component" value="Chromosome"/>
</dbReference>
<keyword evidence="2" id="KW-0808">Transferase</keyword>
<protein>
    <submittedName>
        <fullName evidence="2">Nucleotidyltransferase domain-containing protein</fullName>
    </submittedName>
</protein>
<dbReference type="AlphaFoldDB" id="A0A410FTN6"/>
<evidence type="ECO:0000313" key="2">
    <source>
        <dbReference type="EMBL" id="QAA76352.1"/>
    </source>
</evidence>
<dbReference type="Pfam" id="PF01909">
    <property type="entry name" value="NTP_transf_2"/>
    <property type="match status" value="1"/>
</dbReference>
<feature type="domain" description="Polymerase nucleotidyl transferase" evidence="1">
    <location>
        <begin position="17"/>
        <end position="85"/>
    </location>
</feature>
<dbReference type="PANTHER" id="PTHR37030">
    <property type="entry name" value="NUCLEOTIDYLTRANSFERASE"/>
    <property type="match status" value="1"/>
</dbReference>
<dbReference type="InterPro" id="IPR043519">
    <property type="entry name" value="NT_sf"/>
</dbReference>
<organism evidence="2 3">
    <name type="scientific">Bipolaricaulis sibiricus</name>
    <dbReference type="NCBI Taxonomy" id="2501609"/>
    <lineage>
        <taxon>Bacteria</taxon>
        <taxon>Candidatus Bipolaricaulota</taxon>
        <taxon>Candidatus Bipolaricaulia</taxon>
        <taxon>Candidatus Bipolaricaulales</taxon>
        <taxon>Candidatus Bipolaricaulaceae</taxon>
        <taxon>Candidatus Bipolaricaulis</taxon>
    </lineage>
</organism>
<evidence type="ECO:0000313" key="3">
    <source>
        <dbReference type="Proteomes" id="UP000287233"/>
    </source>
</evidence>
<gene>
    <name evidence="2" type="ORF">BIP78_0586</name>
</gene>
<dbReference type="EMBL" id="CP034928">
    <property type="protein sequence ID" value="QAA76352.1"/>
    <property type="molecule type" value="Genomic_DNA"/>
</dbReference>
<dbReference type="SUPFAM" id="SSF81301">
    <property type="entry name" value="Nucleotidyltransferase"/>
    <property type="match status" value="1"/>
</dbReference>
<sequence>MVLASRTVSADALGEIVRRIVAVADPEKIILFGSAVRGEMRPSSDLDLLVVKSGVHRRQLAQRIYRDLIGVGQAVDVVVATRDDLDRYGDSVGLVYRSALHEGETIYERKP</sequence>
<dbReference type="Gene3D" id="3.30.460.10">
    <property type="entry name" value="Beta Polymerase, domain 2"/>
    <property type="match status" value="1"/>
</dbReference>
<dbReference type="PANTHER" id="PTHR37030:SF1">
    <property type="entry name" value="NUCLEOTIDYLTRANSFERASE"/>
    <property type="match status" value="1"/>
</dbReference>
<dbReference type="InterPro" id="IPR002934">
    <property type="entry name" value="Polymerase_NTP_transf_dom"/>
</dbReference>